<dbReference type="GO" id="GO:0051538">
    <property type="term" value="F:3 iron, 4 sulfur cluster binding"/>
    <property type="evidence" value="ECO:0007669"/>
    <property type="project" value="UniProtKB-KW"/>
</dbReference>
<dbReference type="PROSITE" id="PS51379">
    <property type="entry name" value="4FE4S_FER_2"/>
    <property type="match status" value="3"/>
</dbReference>
<accession>A0A176RU93</accession>
<keyword evidence="9" id="KW-0408">Iron</keyword>
<dbReference type="PANTHER" id="PTHR43518:SF1">
    <property type="entry name" value="RESPIRATORY NITRATE REDUCTASE 1 BETA CHAIN"/>
    <property type="match status" value="1"/>
</dbReference>
<evidence type="ECO:0000256" key="9">
    <source>
        <dbReference type="ARBA" id="ARBA00023004"/>
    </source>
</evidence>
<protein>
    <submittedName>
        <fullName evidence="13">Respiratory nitrate reductase, beta subunit</fullName>
    </submittedName>
</protein>
<reference evidence="13 14" key="1">
    <citation type="submission" date="2016-05" db="EMBL/GenBank/DDBJ databases">
        <title>Single-cell genome of chain-forming Candidatus Thiomargarita nelsonii and comparison to other large sulfur-oxidizing bacteria.</title>
        <authorList>
            <person name="Winkel M."/>
            <person name="Salman V."/>
            <person name="Woyke T."/>
            <person name="Schulz-Vogt H."/>
            <person name="Richter M."/>
            <person name="Flood B."/>
            <person name="Bailey J."/>
            <person name="Amann R."/>
            <person name="Mussmann M."/>
        </authorList>
    </citation>
    <scope>NUCLEOTIDE SEQUENCE [LARGE SCALE GENOMIC DNA]</scope>
    <source>
        <strain evidence="13 14">THI036</strain>
    </source>
</reference>
<evidence type="ECO:0000256" key="2">
    <source>
        <dbReference type="ARBA" id="ARBA00001966"/>
    </source>
</evidence>
<evidence type="ECO:0000313" key="14">
    <source>
        <dbReference type="Proteomes" id="UP000076962"/>
    </source>
</evidence>
<evidence type="ECO:0000256" key="8">
    <source>
        <dbReference type="ARBA" id="ARBA00022982"/>
    </source>
</evidence>
<keyword evidence="4" id="KW-0813">Transport</keyword>
<evidence type="ECO:0000256" key="6">
    <source>
        <dbReference type="ARBA" id="ARBA00022723"/>
    </source>
</evidence>
<evidence type="ECO:0000256" key="7">
    <source>
        <dbReference type="ARBA" id="ARBA00022737"/>
    </source>
</evidence>
<keyword evidence="6" id="KW-0479">Metal-binding</keyword>
<dbReference type="GO" id="GO:0009055">
    <property type="term" value="F:electron transfer activity"/>
    <property type="evidence" value="ECO:0007669"/>
    <property type="project" value="TreeGrafter"/>
</dbReference>
<dbReference type="Pfam" id="PF13247">
    <property type="entry name" value="Fer4_11"/>
    <property type="match status" value="1"/>
</dbReference>
<organism evidence="13 14">
    <name type="scientific">Candidatus Thiomargarita nelsonii</name>
    <dbReference type="NCBI Taxonomy" id="1003181"/>
    <lineage>
        <taxon>Bacteria</taxon>
        <taxon>Pseudomonadati</taxon>
        <taxon>Pseudomonadota</taxon>
        <taxon>Gammaproteobacteria</taxon>
        <taxon>Thiotrichales</taxon>
        <taxon>Thiotrichaceae</taxon>
        <taxon>Thiomargarita</taxon>
    </lineage>
</organism>
<keyword evidence="10" id="KW-0411">Iron-sulfur</keyword>
<evidence type="ECO:0000256" key="4">
    <source>
        <dbReference type="ARBA" id="ARBA00022448"/>
    </source>
</evidence>
<dbReference type="PATRIC" id="fig|1003181.4.peg.6748"/>
<feature type="domain" description="4Fe-4S ferredoxin-type" evidence="12">
    <location>
        <begin position="162"/>
        <end position="194"/>
    </location>
</feature>
<dbReference type="AlphaFoldDB" id="A0A176RU93"/>
<evidence type="ECO:0000256" key="3">
    <source>
        <dbReference type="ARBA" id="ARBA00004196"/>
    </source>
</evidence>
<gene>
    <name evidence="13" type="ORF">THIOM_005096</name>
</gene>
<evidence type="ECO:0000256" key="5">
    <source>
        <dbReference type="ARBA" id="ARBA00022485"/>
    </source>
</evidence>
<keyword evidence="7" id="KW-0677">Repeat</keyword>
<keyword evidence="5" id="KW-0004">4Fe-4S</keyword>
<evidence type="ECO:0000313" key="13">
    <source>
        <dbReference type="EMBL" id="OAD19276.1"/>
    </source>
</evidence>
<evidence type="ECO:0000256" key="11">
    <source>
        <dbReference type="ARBA" id="ARBA00023291"/>
    </source>
</evidence>
<dbReference type="PANTHER" id="PTHR43518">
    <property type="entry name" value="NITRATE REDUCTASE BETA SUBUNIT"/>
    <property type="match status" value="1"/>
</dbReference>
<comment type="cofactor">
    <cofactor evidence="1">
        <name>[3Fe-4S] cluster</name>
        <dbReference type="ChEBI" id="CHEBI:21137"/>
    </cofactor>
</comment>
<keyword evidence="8" id="KW-0249">Electron transport</keyword>
<sequence length="394" mass="44863">MPASTLCVELTSEQEEIKKMPKRNNWQLGREMAYPYDAPPPKKQVAYIFDINKCIDCQTCSVACKNGWTSGKGEEYIFWNNVETKPYGGYPIGWDLKLLERAEPAKWNGNVLKSKTIFEGRPPLEPPLGHLPETMDYSAPNLGEDDLSEAVAQGEHFEGIHPKWMFYLARICNHCDNPACLAACPRQAVYKRDEDGIVLVDQERCRGYQECVKACPYKKVFYNLISRTSEKCIGCYPRVEQGDVAFCVEGCIGKIRLHGFLSTQSAPREDNPLDYIIKIRKLALPSYPQFGTSPNVYYIPPIHVPNAFLEQMFGPGLEEAKALYRKVKDDKQLLGALMLFGASDRIIEKFKVQGDEAIGWDVDGKEVARVPFTEPHYVHDYYDKRHGVYRHNTT</sequence>
<keyword evidence="14" id="KW-1185">Reference proteome</keyword>
<comment type="caution">
    <text evidence="13">The sequence shown here is derived from an EMBL/GenBank/DDBJ whole genome shotgun (WGS) entry which is preliminary data.</text>
</comment>
<keyword evidence="11" id="KW-0003">3Fe-4S</keyword>
<dbReference type="GO" id="GO:0016020">
    <property type="term" value="C:membrane"/>
    <property type="evidence" value="ECO:0007669"/>
    <property type="project" value="TreeGrafter"/>
</dbReference>
<comment type="subcellular location">
    <subcellularLocation>
        <location evidence="3">Cell envelope</location>
    </subcellularLocation>
</comment>
<comment type="cofactor">
    <cofactor evidence="2">
        <name>[4Fe-4S] cluster</name>
        <dbReference type="ChEBI" id="CHEBI:49883"/>
    </cofactor>
</comment>
<name>A0A176RU93_9GAMM</name>
<dbReference type="GO" id="GO:0030313">
    <property type="term" value="C:cell envelope"/>
    <property type="evidence" value="ECO:0007669"/>
    <property type="project" value="UniProtKB-SubCell"/>
</dbReference>
<feature type="domain" description="4Fe-4S ferredoxin-type" evidence="12">
    <location>
        <begin position="196"/>
        <end position="225"/>
    </location>
</feature>
<feature type="domain" description="4Fe-4S ferredoxin-type" evidence="12">
    <location>
        <begin position="45"/>
        <end position="74"/>
    </location>
</feature>
<dbReference type="SUPFAM" id="SSF54862">
    <property type="entry name" value="4Fe-4S ferredoxins"/>
    <property type="match status" value="1"/>
</dbReference>
<evidence type="ECO:0000256" key="10">
    <source>
        <dbReference type="ARBA" id="ARBA00023014"/>
    </source>
</evidence>
<dbReference type="GO" id="GO:0009061">
    <property type="term" value="P:anaerobic respiration"/>
    <property type="evidence" value="ECO:0007669"/>
    <property type="project" value="TreeGrafter"/>
</dbReference>
<evidence type="ECO:0000256" key="1">
    <source>
        <dbReference type="ARBA" id="ARBA00001927"/>
    </source>
</evidence>
<dbReference type="GO" id="GO:0051539">
    <property type="term" value="F:4 iron, 4 sulfur cluster binding"/>
    <property type="evidence" value="ECO:0007669"/>
    <property type="project" value="UniProtKB-KW"/>
</dbReference>
<dbReference type="EMBL" id="LUTY01002867">
    <property type="protein sequence ID" value="OAD19276.1"/>
    <property type="molecule type" value="Genomic_DNA"/>
</dbReference>
<dbReference type="InterPro" id="IPR017896">
    <property type="entry name" value="4Fe4S_Fe-S-bd"/>
</dbReference>
<dbReference type="Proteomes" id="UP000076962">
    <property type="component" value="Unassembled WGS sequence"/>
</dbReference>
<dbReference type="Gene3D" id="3.30.70.20">
    <property type="match status" value="2"/>
</dbReference>
<dbReference type="GO" id="GO:0046872">
    <property type="term" value="F:metal ion binding"/>
    <property type="evidence" value="ECO:0007669"/>
    <property type="project" value="UniProtKB-KW"/>
</dbReference>
<evidence type="ECO:0000259" key="12">
    <source>
        <dbReference type="PROSITE" id="PS51379"/>
    </source>
</evidence>
<proteinExistence type="predicted"/>